<evidence type="ECO:0000313" key="3">
    <source>
        <dbReference type="Proteomes" id="UP000054279"/>
    </source>
</evidence>
<dbReference type="HOGENOM" id="CLU_1161770_0_0_1"/>
<organism evidence="2 3">
    <name type="scientific">Sphaerobolus stellatus (strain SS14)</name>
    <dbReference type="NCBI Taxonomy" id="990650"/>
    <lineage>
        <taxon>Eukaryota</taxon>
        <taxon>Fungi</taxon>
        <taxon>Dikarya</taxon>
        <taxon>Basidiomycota</taxon>
        <taxon>Agaricomycotina</taxon>
        <taxon>Agaricomycetes</taxon>
        <taxon>Phallomycetidae</taxon>
        <taxon>Geastrales</taxon>
        <taxon>Sphaerobolaceae</taxon>
        <taxon>Sphaerobolus</taxon>
    </lineage>
</organism>
<reference evidence="2 3" key="1">
    <citation type="submission" date="2014-06" db="EMBL/GenBank/DDBJ databases">
        <title>Evolutionary Origins and Diversification of the Mycorrhizal Mutualists.</title>
        <authorList>
            <consortium name="DOE Joint Genome Institute"/>
            <consortium name="Mycorrhizal Genomics Consortium"/>
            <person name="Kohler A."/>
            <person name="Kuo A."/>
            <person name="Nagy L.G."/>
            <person name="Floudas D."/>
            <person name="Copeland A."/>
            <person name="Barry K.W."/>
            <person name="Cichocki N."/>
            <person name="Veneault-Fourrey C."/>
            <person name="LaButti K."/>
            <person name="Lindquist E.A."/>
            <person name="Lipzen A."/>
            <person name="Lundell T."/>
            <person name="Morin E."/>
            <person name="Murat C."/>
            <person name="Riley R."/>
            <person name="Ohm R."/>
            <person name="Sun H."/>
            <person name="Tunlid A."/>
            <person name="Henrissat B."/>
            <person name="Grigoriev I.V."/>
            <person name="Hibbett D.S."/>
            <person name="Martin F."/>
        </authorList>
    </citation>
    <scope>NUCLEOTIDE SEQUENCE [LARGE SCALE GENOMIC DNA]</scope>
    <source>
        <strain evidence="2 3">SS14</strain>
    </source>
</reference>
<evidence type="ECO:0000256" key="1">
    <source>
        <dbReference type="SAM" id="MobiDB-lite"/>
    </source>
</evidence>
<name>A0A0C9UP02_SPHS4</name>
<evidence type="ECO:0000313" key="2">
    <source>
        <dbReference type="EMBL" id="KIJ30627.1"/>
    </source>
</evidence>
<dbReference type="Proteomes" id="UP000054279">
    <property type="component" value="Unassembled WGS sequence"/>
</dbReference>
<dbReference type="EMBL" id="KN837257">
    <property type="protein sequence ID" value="KIJ30627.1"/>
    <property type="molecule type" value="Genomic_DNA"/>
</dbReference>
<protein>
    <submittedName>
        <fullName evidence="2">Uncharacterized protein</fullName>
    </submittedName>
</protein>
<feature type="compositionally biased region" description="Basic and acidic residues" evidence="1">
    <location>
        <begin position="65"/>
        <end position="82"/>
    </location>
</feature>
<keyword evidence="3" id="KW-1185">Reference proteome</keyword>
<accession>A0A0C9UP02</accession>
<sequence length="239" mass="27032">MGPVMKYNAGWTAGLRGIEWELALEWSVKVVNMSTMEGSGWPHERKPTTSTFATARGLYRGCNNVRDHDGSSPSIKVRDHDGPPPSIRPDTDLVLQLIPNYADVVRHPVRRHGTCSSFPRRHHRHRCVTRSPRDPYILSDDATGPHLNSAAPGARILSNISTMRSISTYVTVVWEILGGGSDRWLDSNLKPVFRAETMPAIFLSPPILSTERNDRWWAAYIFFDEFSSFPKNSKWKPLH</sequence>
<gene>
    <name evidence="2" type="ORF">M422DRAFT_267778</name>
</gene>
<feature type="region of interest" description="Disordered" evidence="1">
    <location>
        <begin position="64"/>
        <end position="87"/>
    </location>
</feature>
<proteinExistence type="predicted"/>
<dbReference type="AlphaFoldDB" id="A0A0C9UP02"/>